<name>A0A9P9A666_9PEZI</name>
<comment type="caution">
    <text evidence="4">The sequence shown here is derived from an EMBL/GenBank/DDBJ whole genome shotgun (WGS) entry which is preliminary data.</text>
</comment>
<feature type="region of interest" description="Disordered" evidence="2">
    <location>
        <begin position="268"/>
        <end position="295"/>
    </location>
</feature>
<feature type="transmembrane region" description="Helical" evidence="3">
    <location>
        <begin position="12"/>
        <end position="37"/>
    </location>
</feature>
<dbReference type="EMBL" id="JAGSXJ010000042">
    <property type="protein sequence ID" value="KAH6663620.1"/>
    <property type="molecule type" value="Genomic_DNA"/>
</dbReference>
<evidence type="ECO:0000256" key="1">
    <source>
        <dbReference type="SAM" id="Coils"/>
    </source>
</evidence>
<accession>A0A9P9A666</accession>
<keyword evidence="1" id="KW-0175">Coiled coil</keyword>
<proteinExistence type="predicted"/>
<evidence type="ECO:0000256" key="3">
    <source>
        <dbReference type="SAM" id="Phobius"/>
    </source>
</evidence>
<evidence type="ECO:0000313" key="5">
    <source>
        <dbReference type="Proteomes" id="UP000770015"/>
    </source>
</evidence>
<feature type="compositionally biased region" description="Basic and acidic residues" evidence="2">
    <location>
        <begin position="268"/>
        <end position="280"/>
    </location>
</feature>
<keyword evidence="3" id="KW-1133">Transmembrane helix</keyword>
<organism evidence="4 5">
    <name type="scientific">Plectosphaerella plurivora</name>
    <dbReference type="NCBI Taxonomy" id="936078"/>
    <lineage>
        <taxon>Eukaryota</taxon>
        <taxon>Fungi</taxon>
        <taxon>Dikarya</taxon>
        <taxon>Ascomycota</taxon>
        <taxon>Pezizomycotina</taxon>
        <taxon>Sordariomycetes</taxon>
        <taxon>Hypocreomycetidae</taxon>
        <taxon>Glomerellales</taxon>
        <taxon>Plectosphaerellaceae</taxon>
        <taxon>Plectosphaerella</taxon>
    </lineage>
</organism>
<dbReference type="Proteomes" id="UP000770015">
    <property type="component" value="Unassembled WGS sequence"/>
</dbReference>
<keyword evidence="5" id="KW-1185">Reference proteome</keyword>
<protein>
    <submittedName>
        <fullName evidence="4">Uncharacterized protein</fullName>
    </submittedName>
</protein>
<dbReference type="OrthoDB" id="3166386at2759"/>
<keyword evidence="3" id="KW-0472">Membrane</keyword>
<gene>
    <name evidence="4" type="ORF">F5X68DRAFT_279745</name>
</gene>
<dbReference type="AlphaFoldDB" id="A0A9P9A666"/>
<evidence type="ECO:0000313" key="4">
    <source>
        <dbReference type="EMBL" id="KAH6663620.1"/>
    </source>
</evidence>
<feature type="coiled-coil region" evidence="1">
    <location>
        <begin position="396"/>
        <end position="457"/>
    </location>
</feature>
<keyword evidence="3" id="KW-0812">Transmembrane</keyword>
<sequence>MPDSSLASDIITYVGVPLAVLGVLPILYNTLATLAALSRVRHTLRSARLTALTRSDIVNRIIEVDLPRYAVTPHHRSHPPAARAAYWTLAPHPSAVPGGSWTVFNWRATAIGVRTQRIEYADQLRQPQCEVGLEDLVCYLLDLGAVPDPRGWRMLRSAGLWTPVGCCLMRAPGGGKALTVAPGEDSEGHLSLSVAWEEEWTARDHESLPPYWVRLPGPRGKMAKVEVEEAEEGVDVKKMSDVKVEEEPASSPPASIVCKVSEHGVVTAHHESDIQTREAEPEPEISTPSRAPTLGLDTTDEAYLDDDLPPPYVPSLSISHLTSYTGTTAGIWFASAATAYGTTPGTVLWNYRIPDALLSFCRKESMPCGVLEVLGLVDSSATPEWRSHAPGDDPHMRHVELLSKRLREQRLEMEKEARLKPEERSRAVRERMQREAMQRLEDHRDSMREAVRDKEARLLDAIHSAKWSPCQVAPHALWWLQQHERLGHLFTPGVETAQEPVAARPGSLPVNPVSALIKPYLGPLLHTLVSDTKLSAAVMAALDSWRTWSDKGGMRREDLDVLVGQSGEEEGEDGSGLAASPAAALAMASLVAAVIGSVSEGGHGMGGPGIGGPAAEASLGADLREALRMWPKVRLG</sequence>
<reference evidence="4" key="1">
    <citation type="journal article" date="2021" name="Nat. Commun.">
        <title>Genetic determinants of endophytism in the Arabidopsis root mycobiome.</title>
        <authorList>
            <person name="Mesny F."/>
            <person name="Miyauchi S."/>
            <person name="Thiergart T."/>
            <person name="Pickel B."/>
            <person name="Atanasova L."/>
            <person name="Karlsson M."/>
            <person name="Huettel B."/>
            <person name="Barry K.W."/>
            <person name="Haridas S."/>
            <person name="Chen C."/>
            <person name="Bauer D."/>
            <person name="Andreopoulos W."/>
            <person name="Pangilinan J."/>
            <person name="LaButti K."/>
            <person name="Riley R."/>
            <person name="Lipzen A."/>
            <person name="Clum A."/>
            <person name="Drula E."/>
            <person name="Henrissat B."/>
            <person name="Kohler A."/>
            <person name="Grigoriev I.V."/>
            <person name="Martin F.M."/>
            <person name="Hacquard S."/>
        </authorList>
    </citation>
    <scope>NUCLEOTIDE SEQUENCE</scope>
    <source>
        <strain evidence="4">MPI-SDFR-AT-0117</strain>
    </source>
</reference>
<evidence type="ECO:0000256" key="2">
    <source>
        <dbReference type="SAM" id="MobiDB-lite"/>
    </source>
</evidence>